<keyword evidence="10" id="KW-0001">2Fe-2S</keyword>
<evidence type="ECO:0000313" key="14">
    <source>
        <dbReference type="Proteomes" id="UP000580051"/>
    </source>
</evidence>
<dbReference type="GO" id="GO:1990221">
    <property type="term" value="C:L-cysteine desulfurase complex"/>
    <property type="evidence" value="ECO:0007669"/>
    <property type="project" value="UniProtKB-ARBA"/>
</dbReference>
<evidence type="ECO:0000259" key="12">
    <source>
        <dbReference type="Pfam" id="PF00266"/>
    </source>
</evidence>
<comment type="caution">
    <text evidence="13">The sequence shown here is derived from an EMBL/GenBank/DDBJ whole genome shotgun (WGS) entry which is preliminary data.</text>
</comment>
<dbReference type="Pfam" id="PF00266">
    <property type="entry name" value="Aminotran_5"/>
    <property type="match status" value="1"/>
</dbReference>
<dbReference type="AlphaFoldDB" id="A0A6V8NPR0"/>
<keyword evidence="5 10" id="KW-0479">Metal-binding</keyword>
<dbReference type="EMBL" id="BLRV01000193">
    <property type="protein sequence ID" value="GFP22057.1"/>
    <property type="molecule type" value="Genomic_DNA"/>
</dbReference>
<keyword evidence="3 10" id="KW-0963">Cytoplasm</keyword>
<dbReference type="Gene3D" id="3.90.1150.10">
    <property type="entry name" value="Aspartate Aminotransferase, domain 1"/>
    <property type="match status" value="1"/>
</dbReference>
<sequence>MRRIYFDHSATTPVLPEVVEAMLPCFTQYFGNASEPHLPGREAKKLLEASRETIARAIGAQPEEIMFTSGGTESDNLALKGVAEALSKKGNHIITSSIEHPAIGNTCKYLQRRGFEITYVPVDKYAIVDPDHVAAAITDRAILISIMHANNVVGSIQPIAEIGKIAREKGVIFHTDAVQSFGTLETDVGELNVDLMSMSSHKLHGPKGVGALYIRKGTKLTPQMQGGEHERRRRAGTENVPGIVGFAKAVEIAMAETEEKAERLEKLRKYLVAGVLERIEEVSYNGHPEKRLPGNANFSFKYIEGESVVLQLDMVGIAVSSGSACASASLEPSHVLLAMGLTAEDAHGSLRVTMGRSNTKEEVDYFLEVLPEVVGKLRRMSPLYAQAR</sequence>
<dbReference type="SUPFAM" id="SSF53383">
    <property type="entry name" value="PLP-dependent transferases"/>
    <property type="match status" value="1"/>
</dbReference>
<dbReference type="GO" id="GO:0051537">
    <property type="term" value="F:2 iron, 2 sulfur cluster binding"/>
    <property type="evidence" value="ECO:0007669"/>
    <property type="project" value="UniProtKB-UniRule"/>
</dbReference>
<gene>
    <name evidence="10" type="primary">iscS</name>
    <name evidence="13" type="ORF">HKBW3S06_01284</name>
</gene>
<feature type="binding site" evidence="10">
    <location>
        <position position="179"/>
    </location>
    <ligand>
        <name>pyridoxal 5'-phosphate</name>
        <dbReference type="ChEBI" id="CHEBI:597326"/>
    </ligand>
</feature>
<keyword evidence="8 10" id="KW-0411">Iron-sulfur</keyword>
<feature type="binding site" description="via persulfide group" evidence="10">
    <location>
        <position position="325"/>
    </location>
    <ligand>
        <name>[2Fe-2S] cluster</name>
        <dbReference type="ChEBI" id="CHEBI:190135"/>
        <note>ligand shared with IscU</note>
    </ligand>
</feature>
<dbReference type="EC" id="2.8.1.7" evidence="10"/>
<dbReference type="GO" id="GO:0044571">
    <property type="term" value="P:[2Fe-2S] cluster assembly"/>
    <property type="evidence" value="ECO:0007669"/>
    <property type="project" value="UniProtKB-UniRule"/>
</dbReference>
<dbReference type="InterPro" id="IPR017772">
    <property type="entry name" value="Cys_deSase_NifS_bac/arc"/>
</dbReference>
<dbReference type="InterPro" id="IPR020578">
    <property type="entry name" value="Aminotrans_V_PyrdxlP_BS"/>
</dbReference>
<protein>
    <recommendedName>
        <fullName evidence="10">Cysteine desulfurase IscS</fullName>
        <ecNumber evidence="10">2.8.1.7</ecNumber>
    </recommendedName>
</protein>
<dbReference type="PANTHER" id="PTHR11601">
    <property type="entry name" value="CYSTEINE DESULFURYLASE FAMILY MEMBER"/>
    <property type="match status" value="1"/>
</dbReference>
<dbReference type="Gene3D" id="3.40.640.10">
    <property type="entry name" value="Type I PLP-dependent aspartate aminotransferase-like (Major domain)"/>
    <property type="match status" value="1"/>
</dbReference>
<feature type="binding site" evidence="10">
    <location>
        <begin position="71"/>
        <end position="72"/>
    </location>
    <ligand>
        <name>pyridoxal 5'-phosphate</name>
        <dbReference type="ChEBI" id="CHEBI:597326"/>
    </ligand>
</feature>
<dbReference type="FunFam" id="3.40.640.10:FF:000084">
    <property type="entry name" value="IscS-like cysteine desulfurase"/>
    <property type="match status" value="1"/>
</dbReference>
<dbReference type="InterPro" id="IPR016454">
    <property type="entry name" value="Cysteine_dSase"/>
</dbReference>
<dbReference type="UniPathway" id="UPA00266"/>
<dbReference type="InterPro" id="IPR015421">
    <property type="entry name" value="PyrdxlP-dep_Trfase_major"/>
</dbReference>
<evidence type="ECO:0000256" key="4">
    <source>
        <dbReference type="ARBA" id="ARBA00022679"/>
    </source>
</evidence>
<comment type="function">
    <text evidence="10">Master enzyme that delivers sulfur to a number of partners involved in Fe-S cluster assembly, tRNA modification or cofactor biosynthesis. Catalyzes the removal of elemental sulfur atoms from cysteine to produce alanine. Functions as a sulfur delivery protein for Fe-S cluster synthesis onto IscU, an Fe-S scaffold assembly protein, as well as other S acceptor proteins.</text>
</comment>
<evidence type="ECO:0000256" key="7">
    <source>
        <dbReference type="ARBA" id="ARBA00023004"/>
    </source>
</evidence>
<evidence type="ECO:0000256" key="3">
    <source>
        <dbReference type="ARBA" id="ARBA00022490"/>
    </source>
</evidence>
<keyword evidence="6 10" id="KW-0663">Pyridoxal phosphate</keyword>
<dbReference type="PANTHER" id="PTHR11601:SF34">
    <property type="entry name" value="CYSTEINE DESULFURASE"/>
    <property type="match status" value="1"/>
</dbReference>
<feature type="binding site" evidence="10">
    <location>
        <position position="151"/>
    </location>
    <ligand>
        <name>pyridoxal 5'-phosphate</name>
        <dbReference type="ChEBI" id="CHEBI:597326"/>
    </ligand>
</feature>
<reference evidence="13 14" key="1">
    <citation type="journal article" date="2020" name="Front. Microbiol.">
        <title>Single-cell genomics of novel Actinobacteria with the Wood-Ljungdahl pathway discovered in a serpentinizing system.</title>
        <authorList>
            <person name="Merino N."/>
            <person name="Kawai M."/>
            <person name="Boyd E.S."/>
            <person name="Colman D.R."/>
            <person name="McGlynn S.E."/>
            <person name="Nealson K.H."/>
            <person name="Kurokawa K."/>
            <person name="Hongoh Y."/>
        </authorList>
    </citation>
    <scope>NUCLEOTIDE SEQUENCE [LARGE SCALE GENOMIC DNA]</scope>
    <source>
        <strain evidence="13 14">S06</strain>
    </source>
</reference>
<dbReference type="InterPro" id="IPR010240">
    <property type="entry name" value="Cys_deSase_IscS"/>
</dbReference>
<dbReference type="GO" id="GO:0006520">
    <property type="term" value="P:amino acid metabolic process"/>
    <property type="evidence" value="ECO:0007669"/>
    <property type="project" value="InterPro"/>
</dbReference>
<organism evidence="13 14">
    <name type="scientific">Candidatus Hakubella thermalkaliphila</name>
    <dbReference type="NCBI Taxonomy" id="2754717"/>
    <lineage>
        <taxon>Bacteria</taxon>
        <taxon>Bacillati</taxon>
        <taxon>Actinomycetota</taxon>
        <taxon>Actinomycetota incertae sedis</taxon>
        <taxon>Candidatus Hakubellales</taxon>
        <taxon>Candidatus Hakubellaceae</taxon>
        <taxon>Candidatus Hakubella</taxon>
    </lineage>
</organism>
<dbReference type="PROSITE" id="PS00595">
    <property type="entry name" value="AA_TRANSFER_CLASS_5"/>
    <property type="match status" value="1"/>
</dbReference>
<comment type="subunit">
    <text evidence="10">Homodimer. Forms a heterotetramer with IscU, interacts with other sulfur acceptors.</text>
</comment>
<feature type="modified residue" description="N6-(pyridoxal phosphate)lysine" evidence="10">
    <location>
        <position position="202"/>
    </location>
</feature>
<feature type="domain" description="Aminotransferase class V" evidence="12">
    <location>
        <begin position="4"/>
        <end position="366"/>
    </location>
</feature>
<dbReference type="InterPro" id="IPR000192">
    <property type="entry name" value="Aminotrans_V_dom"/>
</dbReference>
<evidence type="ECO:0000256" key="6">
    <source>
        <dbReference type="ARBA" id="ARBA00022898"/>
    </source>
</evidence>
<dbReference type="GO" id="GO:0031071">
    <property type="term" value="F:cysteine desulfurase activity"/>
    <property type="evidence" value="ECO:0007669"/>
    <property type="project" value="UniProtKB-UniRule"/>
</dbReference>
<evidence type="ECO:0000256" key="10">
    <source>
        <dbReference type="HAMAP-Rule" id="MF_00331"/>
    </source>
</evidence>
<dbReference type="InterPro" id="IPR015424">
    <property type="entry name" value="PyrdxlP-dep_Trfase"/>
</dbReference>
<feature type="binding site" evidence="10">
    <location>
        <position position="237"/>
    </location>
    <ligand>
        <name>pyridoxal 5'-phosphate</name>
        <dbReference type="ChEBI" id="CHEBI:597326"/>
    </ligand>
</feature>
<evidence type="ECO:0000256" key="1">
    <source>
        <dbReference type="ARBA" id="ARBA00001933"/>
    </source>
</evidence>
<accession>A0A6V8NPR0</accession>
<dbReference type="InterPro" id="IPR015422">
    <property type="entry name" value="PyrdxlP-dep_Trfase_small"/>
</dbReference>
<feature type="active site" description="Cysteine persulfide intermediate" evidence="10">
    <location>
        <position position="325"/>
    </location>
</feature>
<feature type="binding site" evidence="10">
    <location>
        <begin position="199"/>
        <end position="201"/>
    </location>
    <ligand>
        <name>pyridoxal 5'-phosphate</name>
        <dbReference type="ChEBI" id="CHEBI:597326"/>
    </ligand>
</feature>
<dbReference type="PIRSF" id="PIRSF005572">
    <property type="entry name" value="NifS"/>
    <property type="match status" value="1"/>
</dbReference>
<comment type="subcellular location">
    <subcellularLocation>
        <location evidence="10">Cytoplasm</location>
    </subcellularLocation>
</comment>
<dbReference type="GO" id="GO:0030170">
    <property type="term" value="F:pyridoxal phosphate binding"/>
    <property type="evidence" value="ECO:0007669"/>
    <property type="project" value="UniProtKB-UniRule"/>
</dbReference>
<evidence type="ECO:0000256" key="9">
    <source>
        <dbReference type="ARBA" id="ARBA00050776"/>
    </source>
</evidence>
<dbReference type="RefSeq" id="WP_176227117.1">
    <property type="nucleotide sequence ID" value="NZ_BLRV01000193.1"/>
</dbReference>
<evidence type="ECO:0000256" key="2">
    <source>
        <dbReference type="ARBA" id="ARBA00006490"/>
    </source>
</evidence>
<dbReference type="HAMAP" id="MF_00331">
    <property type="entry name" value="Cys_desulf_IscS"/>
    <property type="match status" value="1"/>
</dbReference>
<dbReference type="GO" id="GO:0046872">
    <property type="term" value="F:metal ion binding"/>
    <property type="evidence" value="ECO:0007669"/>
    <property type="project" value="UniProtKB-KW"/>
</dbReference>
<comment type="cofactor">
    <cofactor evidence="1 10 11">
        <name>pyridoxal 5'-phosphate</name>
        <dbReference type="ChEBI" id="CHEBI:597326"/>
    </cofactor>
</comment>
<evidence type="ECO:0000256" key="5">
    <source>
        <dbReference type="ARBA" id="ARBA00022723"/>
    </source>
</evidence>
<proteinExistence type="inferred from homology"/>
<keyword evidence="4 10" id="KW-0808">Transferase</keyword>
<name>A0A6V8NPR0_9ACTN</name>
<dbReference type="NCBIfam" id="TIGR03402">
    <property type="entry name" value="FeS_nifS"/>
    <property type="match status" value="1"/>
</dbReference>
<dbReference type="Gene3D" id="1.10.260.50">
    <property type="match status" value="1"/>
</dbReference>
<comment type="catalytic activity">
    <reaction evidence="9 10">
        <text>(sulfur carrier)-H + L-cysteine = (sulfur carrier)-SH + L-alanine</text>
        <dbReference type="Rhea" id="RHEA:43892"/>
        <dbReference type="Rhea" id="RHEA-COMP:14737"/>
        <dbReference type="Rhea" id="RHEA-COMP:14739"/>
        <dbReference type="ChEBI" id="CHEBI:29917"/>
        <dbReference type="ChEBI" id="CHEBI:35235"/>
        <dbReference type="ChEBI" id="CHEBI:57972"/>
        <dbReference type="ChEBI" id="CHEBI:64428"/>
        <dbReference type="EC" id="2.8.1.7"/>
    </reaction>
</comment>
<comment type="similarity">
    <text evidence="2 10">Belongs to the class-V pyridoxal-phosphate-dependent aminotransferase family. NifS/IscS subfamily.</text>
</comment>
<evidence type="ECO:0000256" key="8">
    <source>
        <dbReference type="ARBA" id="ARBA00023014"/>
    </source>
</evidence>
<evidence type="ECO:0000256" key="11">
    <source>
        <dbReference type="RuleBase" id="RU004504"/>
    </source>
</evidence>
<dbReference type="Proteomes" id="UP000580051">
    <property type="component" value="Unassembled WGS sequence"/>
</dbReference>
<evidence type="ECO:0000313" key="13">
    <source>
        <dbReference type="EMBL" id="GFP22057.1"/>
    </source>
</evidence>
<dbReference type="NCBIfam" id="NF002806">
    <property type="entry name" value="PRK02948.1"/>
    <property type="match status" value="1"/>
</dbReference>
<comment type="pathway">
    <text evidence="10">Cofactor biosynthesis; iron-sulfur cluster biosynthesis.</text>
</comment>
<keyword evidence="7 10" id="KW-0408">Iron</keyword>